<accession>A0A1L0A454</accession>
<evidence type="ECO:0000313" key="1">
    <source>
        <dbReference type="EMBL" id="SGZ07690.1"/>
    </source>
</evidence>
<dbReference type="PANTHER" id="PTHR35370:SF1">
    <property type="entry name" value="TYPE VI SECRETION SYSTEM COMPONENT TSSF1"/>
    <property type="match status" value="1"/>
</dbReference>
<dbReference type="Pfam" id="PF05947">
    <property type="entry name" value="T6SS_TssF"/>
    <property type="match status" value="1"/>
</dbReference>
<dbReference type="PIRSF" id="PIRSF028304">
    <property type="entry name" value="UCP028304"/>
    <property type="match status" value="1"/>
</dbReference>
<evidence type="ECO:0000313" key="2">
    <source>
        <dbReference type="Proteomes" id="UP000183794"/>
    </source>
</evidence>
<gene>
    <name evidence="1" type="ORF">NVI5450_3232</name>
</gene>
<dbReference type="Proteomes" id="UP000183794">
    <property type="component" value="Unassembled WGS sequence"/>
</dbReference>
<protein>
    <submittedName>
        <fullName evidence="1">Uncharacterized protein</fullName>
    </submittedName>
</protein>
<dbReference type="AlphaFoldDB" id="A0A1L0A454"/>
<organism evidence="1 2">
    <name type="scientific">Moritella viscosa</name>
    <dbReference type="NCBI Taxonomy" id="80854"/>
    <lineage>
        <taxon>Bacteria</taxon>
        <taxon>Pseudomonadati</taxon>
        <taxon>Pseudomonadota</taxon>
        <taxon>Gammaproteobacteria</taxon>
        <taxon>Alteromonadales</taxon>
        <taxon>Moritellaceae</taxon>
        <taxon>Moritella</taxon>
    </lineage>
</organism>
<reference evidence="1 2" key="1">
    <citation type="submission" date="2016-11" db="EMBL/GenBank/DDBJ databases">
        <authorList>
            <person name="Jaros S."/>
            <person name="Januszkiewicz K."/>
            <person name="Wedrychowicz H."/>
        </authorList>
    </citation>
    <scope>NUCLEOTIDE SEQUENCE [LARGE SCALE GENOMIC DNA]</scope>
    <source>
        <strain evidence="1">NVI 5450</strain>
    </source>
</reference>
<dbReference type="InterPro" id="IPR010272">
    <property type="entry name" value="T6SS_TssF"/>
</dbReference>
<proteinExistence type="predicted"/>
<name>A0A1L0A454_9GAMM</name>
<dbReference type="EMBL" id="FPLD01000086">
    <property type="protein sequence ID" value="SGZ07690.1"/>
    <property type="molecule type" value="Genomic_DNA"/>
</dbReference>
<dbReference type="OrthoDB" id="9763676at2"/>
<sequence length="593" mass="66926">MSNSLLSYFEQELAFIRQEAGDFSRRHPGSAKSLGICDDSIDDPQIARLIDSVALLNARLQQRLDDSYPDLTDSLLRLLFPHYLRPIPAFSVMKMKPLDDVSAKHFIPQGTHLGISDTDIESMVFRTCQDVTLFPIHLDSAQVVIAPFNVEKPKGAEQAKAMLEIKLRTSDPSILFSDLDCHSLELFLRGETQSVLRLYDNLLSGVQQICVHYSDQRVLLGAEALQSVGFDEQQQVLPYSARSFGGFKLLTEFFSFPERFHVVELNLADSLRYAQTDEVTIQIFIEDMDIDLSRSLSTDNFHLFCTPIVNLQTLITEPLTIDFDQTQYPIVLDAGGRQQLQLFSIDQITDITSQKIYNVPPLYGDKYQGSETGLRWQLVQHWQTDAHLQSFLRVADLDHQSANSESRTWLVSATCSDGLLAGELSMQSQVTCRDSISLPAQLQLLRRPTNQIRIKASEQNAWPLLAHLHFNYHALLGADDPVSALKEMLNLYNHTESSQNNAYIAAIQHLEQEQVVAPVRISGKSCFAYGTRLSVTFNSRELGAGIELLSQLLDRFFAYFAGFNSFTQLVILIEGIEGEYKVFPRRSGCRNML</sequence>
<dbReference type="PANTHER" id="PTHR35370">
    <property type="entry name" value="CYTOPLASMIC PROTEIN-RELATED-RELATED"/>
    <property type="match status" value="1"/>
</dbReference>
<dbReference type="NCBIfam" id="TIGR03359">
    <property type="entry name" value="VI_chp_6"/>
    <property type="match status" value="1"/>
</dbReference>
<dbReference type="RefSeq" id="WP_075518330.1">
    <property type="nucleotide sequence ID" value="NZ_FPLD01000086.1"/>
</dbReference>